<comment type="caution">
    <text evidence="5">The sequence shown here is derived from an EMBL/GenBank/DDBJ whole genome shotgun (WGS) entry which is preliminary data.</text>
</comment>
<gene>
    <name evidence="5" type="ORF">UU49_C0002G0019</name>
</gene>
<dbReference type="SUPFAM" id="SSF50249">
    <property type="entry name" value="Nucleic acid-binding proteins"/>
    <property type="match status" value="1"/>
</dbReference>
<name>A0A0G0XSG0_9BACT</name>
<feature type="region of interest" description="Disordered" evidence="4">
    <location>
        <begin position="111"/>
        <end position="148"/>
    </location>
</feature>
<evidence type="ECO:0000256" key="4">
    <source>
        <dbReference type="SAM" id="MobiDB-lite"/>
    </source>
</evidence>
<dbReference type="GO" id="GO:0009295">
    <property type="term" value="C:nucleoid"/>
    <property type="evidence" value="ECO:0007669"/>
    <property type="project" value="TreeGrafter"/>
</dbReference>
<dbReference type="InterPro" id="IPR011344">
    <property type="entry name" value="ssDNA-bd"/>
</dbReference>
<dbReference type="NCBIfam" id="TIGR00621">
    <property type="entry name" value="ssb"/>
    <property type="match status" value="1"/>
</dbReference>
<accession>A0A0G0XSG0</accession>
<organism evidence="5 6">
    <name type="scientific">Candidatus Magasanikbacteria bacterium GW2011_GWC2_41_17</name>
    <dbReference type="NCBI Taxonomy" id="1619048"/>
    <lineage>
        <taxon>Bacteria</taxon>
        <taxon>Candidatus Magasanikiibacteriota</taxon>
    </lineage>
</organism>
<dbReference type="GO" id="GO:0003697">
    <property type="term" value="F:single-stranded DNA binding"/>
    <property type="evidence" value="ECO:0007669"/>
    <property type="project" value="UniProtKB-UniRule"/>
</dbReference>
<dbReference type="AlphaFoldDB" id="A0A0G0XSG0"/>
<protein>
    <recommendedName>
        <fullName evidence="2 3">Single-stranded DNA-binding protein</fullName>
        <shortName evidence="2">SSB</shortName>
    </recommendedName>
</protein>
<evidence type="ECO:0000313" key="6">
    <source>
        <dbReference type="Proteomes" id="UP000034108"/>
    </source>
</evidence>
<dbReference type="PROSITE" id="PS50935">
    <property type="entry name" value="SSB"/>
    <property type="match status" value="1"/>
</dbReference>
<comment type="caution">
    <text evidence="2">Lacks conserved residue(s) required for the propagation of feature annotation.</text>
</comment>
<dbReference type="CDD" id="cd04496">
    <property type="entry name" value="SSB_OBF"/>
    <property type="match status" value="1"/>
</dbReference>
<evidence type="ECO:0000256" key="2">
    <source>
        <dbReference type="HAMAP-Rule" id="MF_00984"/>
    </source>
</evidence>
<proteinExistence type="inferred from homology"/>
<comment type="subunit">
    <text evidence="2">Homotetramer.</text>
</comment>
<evidence type="ECO:0000256" key="3">
    <source>
        <dbReference type="RuleBase" id="RU000524"/>
    </source>
</evidence>
<keyword evidence="1 2" id="KW-0238">DNA-binding</keyword>
<dbReference type="Gene3D" id="2.40.50.140">
    <property type="entry name" value="Nucleic acid-binding proteins"/>
    <property type="match status" value="1"/>
</dbReference>
<dbReference type="InterPro" id="IPR012340">
    <property type="entry name" value="NA-bd_OB-fold"/>
</dbReference>
<dbReference type="Pfam" id="PF00436">
    <property type="entry name" value="SSB"/>
    <property type="match status" value="1"/>
</dbReference>
<dbReference type="PANTHER" id="PTHR10302:SF0">
    <property type="entry name" value="SINGLE-STRANDED DNA-BINDING PROTEIN, MITOCHONDRIAL"/>
    <property type="match status" value="1"/>
</dbReference>
<dbReference type="GO" id="GO:0006260">
    <property type="term" value="P:DNA replication"/>
    <property type="evidence" value="ECO:0007669"/>
    <property type="project" value="InterPro"/>
</dbReference>
<dbReference type="Proteomes" id="UP000034108">
    <property type="component" value="Unassembled WGS sequence"/>
</dbReference>
<dbReference type="STRING" id="1619048.UU49_C0002G0019"/>
<dbReference type="EMBL" id="LCAV01000002">
    <property type="protein sequence ID" value="KKR99905.1"/>
    <property type="molecule type" value="Genomic_DNA"/>
</dbReference>
<feature type="compositionally biased region" description="Basic and acidic residues" evidence="4">
    <location>
        <begin position="139"/>
        <end position="148"/>
    </location>
</feature>
<sequence length="148" mass="16290">MNLNRAMIIGNLTRDPEARTTPTGKSVVSFDVATNHSWTNSAGVKQDEVEYHHIVAWAKLADICRQYLGKGRKVYVEGRLKTREWVGTDGVKRTRTEIIADNMIMLDRGPSGGVAPSYTPPQPTVDAGAAPAVQPTNEEEIKVEDIPF</sequence>
<evidence type="ECO:0000313" key="5">
    <source>
        <dbReference type="EMBL" id="KKR99905.1"/>
    </source>
</evidence>
<reference evidence="5 6" key="1">
    <citation type="journal article" date="2015" name="Nature">
        <title>rRNA introns, odd ribosomes, and small enigmatic genomes across a large radiation of phyla.</title>
        <authorList>
            <person name="Brown C.T."/>
            <person name="Hug L.A."/>
            <person name="Thomas B.C."/>
            <person name="Sharon I."/>
            <person name="Castelle C.J."/>
            <person name="Singh A."/>
            <person name="Wilkins M.J."/>
            <person name="Williams K.H."/>
            <person name="Banfield J.F."/>
        </authorList>
    </citation>
    <scope>NUCLEOTIDE SEQUENCE [LARGE SCALE GENOMIC DNA]</scope>
</reference>
<dbReference type="HAMAP" id="MF_00984">
    <property type="entry name" value="SSB"/>
    <property type="match status" value="1"/>
</dbReference>
<dbReference type="InterPro" id="IPR000424">
    <property type="entry name" value="Primosome_PriB/ssb"/>
</dbReference>
<dbReference type="PANTHER" id="PTHR10302">
    <property type="entry name" value="SINGLE-STRANDED DNA-BINDING PROTEIN"/>
    <property type="match status" value="1"/>
</dbReference>
<evidence type="ECO:0000256" key="1">
    <source>
        <dbReference type="ARBA" id="ARBA00023125"/>
    </source>
</evidence>
<dbReference type="PATRIC" id="fig|1619048.3.peg.79"/>